<protein>
    <submittedName>
        <fullName evidence="5">Alpha/beta hydrolase</fullName>
    </submittedName>
</protein>
<name>A0A939MMN8_9MICO</name>
<feature type="domain" description="Alpha/beta hydrolase fold-3" evidence="4">
    <location>
        <begin position="77"/>
        <end position="277"/>
    </location>
</feature>
<evidence type="ECO:0000259" key="4">
    <source>
        <dbReference type="Pfam" id="PF07859"/>
    </source>
</evidence>
<keyword evidence="6" id="KW-1185">Reference proteome</keyword>
<comment type="caution">
    <text evidence="5">The sequence shown here is derived from an EMBL/GenBank/DDBJ whole genome shotgun (WGS) entry which is preliminary data.</text>
</comment>
<dbReference type="Pfam" id="PF07859">
    <property type="entry name" value="Abhydrolase_3"/>
    <property type="match status" value="1"/>
</dbReference>
<dbReference type="Proteomes" id="UP000664382">
    <property type="component" value="Unassembled WGS sequence"/>
</dbReference>
<accession>A0A939MMN8</accession>
<feature type="active site" evidence="3">
    <location>
        <position position="150"/>
    </location>
</feature>
<dbReference type="InterPro" id="IPR029058">
    <property type="entry name" value="AB_hydrolase_fold"/>
</dbReference>
<sequence length="303" mass="32042">MGQNQDGSQDELLSQVVRMFVEATPPVDAPIADWRAGFEAMAAQFEVPGDGVYESVTANGVPGLLVTAPKASSERLVIHFHSGGYVQGSAQAYRNFAYRLSQVSGAGVFVPDYRLAPEHLYPAAVEDASEVYDWALRKWAPGSIAISGDSAGGGLAMATLLKIRDEGKPQPAAGVGISPLLDLAGEGGSALSNQASDPLIDQNMIVSMGKVYIGDIDPHEHPYCSPVWGTKEGLPPLLLTASTTETLRDDAVRFAEGVGAVGGEARLSLVPGMIHIWTLFPFLEQAAASMAEIGAFLDERFRA</sequence>
<reference evidence="5" key="1">
    <citation type="submission" date="2021-03" db="EMBL/GenBank/DDBJ databases">
        <title>Leucobacter chromiisoli sp. nov., isolated from chromium-containing soil of chemical plant.</title>
        <authorList>
            <person name="Xu Z."/>
        </authorList>
    </citation>
    <scope>NUCLEOTIDE SEQUENCE</scope>
    <source>
        <strain evidence="5">S27</strain>
    </source>
</reference>
<gene>
    <name evidence="5" type="ORF">J4H92_05580</name>
</gene>
<dbReference type="SUPFAM" id="SSF53474">
    <property type="entry name" value="alpha/beta-Hydrolases"/>
    <property type="match status" value="1"/>
</dbReference>
<dbReference type="GO" id="GO:0016787">
    <property type="term" value="F:hydrolase activity"/>
    <property type="evidence" value="ECO:0007669"/>
    <property type="project" value="UniProtKB-KW"/>
</dbReference>
<organism evidence="5 6">
    <name type="scientific">Leucobacter weissii</name>
    <dbReference type="NCBI Taxonomy" id="1983706"/>
    <lineage>
        <taxon>Bacteria</taxon>
        <taxon>Bacillati</taxon>
        <taxon>Actinomycetota</taxon>
        <taxon>Actinomycetes</taxon>
        <taxon>Micrococcales</taxon>
        <taxon>Microbacteriaceae</taxon>
        <taxon>Leucobacter</taxon>
    </lineage>
</organism>
<comment type="similarity">
    <text evidence="1">Belongs to the 'GDXG' lipolytic enzyme family.</text>
</comment>
<evidence type="ECO:0000313" key="6">
    <source>
        <dbReference type="Proteomes" id="UP000664382"/>
    </source>
</evidence>
<dbReference type="InterPro" id="IPR013094">
    <property type="entry name" value="AB_hydrolase_3"/>
</dbReference>
<evidence type="ECO:0000313" key="5">
    <source>
        <dbReference type="EMBL" id="MBO1901417.1"/>
    </source>
</evidence>
<dbReference type="EMBL" id="JAGDYM010000005">
    <property type="protein sequence ID" value="MBO1901417.1"/>
    <property type="molecule type" value="Genomic_DNA"/>
</dbReference>
<evidence type="ECO:0000256" key="3">
    <source>
        <dbReference type="PROSITE-ProRule" id="PRU10038"/>
    </source>
</evidence>
<evidence type="ECO:0000256" key="2">
    <source>
        <dbReference type="ARBA" id="ARBA00022801"/>
    </source>
</evidence>
<dbReference type="PANTHER" id="PTHR48081">
    <property type="entry name" value="AB HYDROLASE SUPERFAMILY PROTEIN C4A8.06C"/>
    <property type="match status" value="1"/>
</dbReference>
<dbReference type="PANTHER" id="PTHR48081:SF8">
    <property type="entry name" value="ALPHA_BETA HYDROLASE FOLD-3 DOMAIN-CONTAINING PROTEIN-RELATED"/>
    <property type="match status" value="1"/>
</dbReference>
<dbReference type="AlphaFoldDB" id="A0A939MMN8"/>
<dbReference type="Gene3D" id="3.40.50.1820">
    <property type="entry name" value="alpha/beta hydrolase"/>
    <property type="match status" value="1"/>
</dbReference>
<dbReference type="RefSeq" id="WP_208096978.1">
    <property type="nucleotide sequence ID" value="NZ_JAGDYM010000005.1"/>
</dbReference>
<dbReference type="InterPro" id="IPR050300">
    <property type="entry name" value="GDXG_lipolytic_enzyme"/>
</dbReference>
<proteinExistence type="inferred from homology"/>
<evidence type="ECO:0000256" key="1">
    <source>
        <dbReference type="ARBA" id="ARBA00010515"/>
    </source>
</evidence>
<keyword evidence="2 5" id="KW-0378">Hydrolase</keyword>
<dbReference type="InterPro" id="IPR033140">
    <property type="entry name" value="Lipase_GDXG_put_SER_AS"/>
</dbReference>
<dbReference type="PROSITE" id="PS01174">
    <property type="entry name" value="LIPASE_GDXG_SER"/>
    <property type="match status" value="1"/>
</dbReference>